<keyword evidence="1" id="KW-1133">Transmembrane helix</keyword>
<reference evidence="4" key="1">
    <citation type="submission" date="2016-11" db="UniProtKB">
        <authorList>
            <consortium name="WormBaseParasite"/>
        </authorList>
    </citation>
    <scope>IDENTIFICATION</scope>
</reference>
<dbReference type="WBParaSite" id="Hba_20006">
    <property type="protein sequence ID" value="Hba_20006"/>
    <property type="gene ID" value="Hba_20006"/>
</dbReference>
<evidence type="ECO:0000313" key="3">
    <source>
        <dbReference type="Proteomes" id="UP000095283"/>
    </source>
</evidence>
<sequence>MRFFRKARDYYDILEINRNATESDIKTAFYVKSKKFHPDNYSNGSTTAFVELKNAYDTLRRPADRRFRWTHFWQEKPRFEDKKKLKEQWVIKWKWMTIGWIIVVIYIFGYIFQTRCCEHRLSNLVDEDEIARSFLRQSEFKDKHVDSLELESLARILKADVDKAWRKKRADIMKRNPEEIQEEYRWLRAVQDAGYSRRVKASLTEQRRKY</sequence>
<feature type="transmembrane region" description="Helical" evidence="1">
    <location>
        <begin position="93"/>
        <end position="112"/>
    </location>
</feature>
<feature type="domain" description="J" evidence="2">
    <location>
        <begin position="9"/>
        <end position="73"/>
    </location>
</feature>
<dbReference type="Proteomes" id="UP000095283">
    <property type="component" value="Unplaced"/>
</dbReference>
<keyword evidence="1" id="KW-0472">Membrane</keyword>
<dbReference type="InterPro" id="IPR052763">
    <property type="entry name" value="DnaJ_C4"/>
</dbReference>
<dbReference type="Pfam" id="PF00226">
    <property type="entry name" value="DnaJ"/>
    <property type="match status" value="1"/>
</dbReference>
<dbReference type="PROSITE" id="PS50076">
    <property type="entry name" value="DNAJ_2"/>
    <property type="match status" value="1"/>
</dbReference>
<evidence type="ECO:0000259" key="2">
    <source>
        <dbReference type="PROSITE" id="PS50076"/>
    </source>
</evidence>
<dbReference type="SUPFAM" id="SSF46565">
    <property type="entry name" value="Chaperone J-domain"/>
    <property type="match status" value="1"/>
</dbReference>
<proteinExistence type="predicted"/>
<keyword evidence="3" id="KW-1185">Reference proteome</keyword>
<dbReference type="PANTHER" id="PTHR44825">
    <property type="match status" value="1"/>
</dbReference>
<dbReference type="CDD" id="cd06257">
    <property type="entry name" value="DnaJ"/>
    <property type="match status" value="1"/>
</dbReference>
<organism evidence="3 4">
    <name type="scientific">Heterorhabditis bacteriophora</name>
    <name type="common">Entomopathogenic nematode worm</name>
    <dbReference type="NCBI Taxonomy" id="37862"/>
    <lineage>
        <taxon>Eukaryota</taxon>
        <taxon>Metazoa</taxon>
        <taxon>Ecdysozoa</taxon>
        <taxon>Nematoda</taxon>
        <taxon>Chromadorea</taxon>
        <taxon>Rhabditida</taxon>
        <taxon>Rhabditina</taxon>
        <taxon>Rhabditomorpha</taxon>
        <taxon>Strongyloidea</taxon>
        <taxon>Heterorhabditidae</taxon>
        <taxon>Heterorhabditis</taxon>
    </lineage>
</organism>
<evidence type="ECO:0000256" key="1">
    <source>
        <dbReference type="SAM" id="Phobius"/>
    </source>
</evidence>
<dbReference type="AlphaFoldDB" id="A0A1I7XQJ1"/>
<evidence type="ECO:0000313" key="4">
    <source>
        <dbReference type="WBParaSite" id="Hba_20006"/>
    </source>
</evidence>
<name>A0A1I7XQJ1_HETBA</name>
<dbReference type="InterPro" id="IPR001623">
    <property type="entry name" value="DnaJ_domain"/>
</dbReference>
<dbReference type="Gene3D" id="1.10.287.110">
    <property type="entry name" value="DnaJ domain"/>
    <property type="match status" value="1"/>
</dbReference>
<dbReference type="PRINTS" id="PR00625">
    <property type="entry name" value="JDOMAIN"/>
</dbReference>
<dbReference type="PANTHER" id="PTHR44825:SF1">
    <property type="entry name" value="DNAJ HOMOLOG SUBFAMILY C MEMBER 4"/>
    <property type="match status" value="1"/>
</dbReference>
<protein>
    <submittedName>
        <fullName evidence="4">J domain-containing protein</fullName>
    </submittedName>
</protein>
<keyword evidence="1" id="KW-0812">Transmembrane</keyword>
<dbReference type="InterPro" id="IPR036869">
    <property type="entry name" value="J_dom_sf"/>
</dbReference>
<accession>A0A1I7XQJ1</accession>
<dbReference type="SMART" id="SM00271">
    <property type="entry name" value="DnaJ"/>
    <property type="match status" value="1"/>
</dbReference>